<keyword evidence="3" id="KW-0677">Repeat</keyword>
<dbReference type="RefSeq" id="WP_194695596.1">
    <property type="nucleotide sequence ID" value="NZ_JADKPO010000007.1"/>
</dbReference>
<reference evidence="5" key="1">
    <citation type="submission" date="2020-11" db="EMBL/GenBank/DDBJ databases">
        <title>Nocardioides cynanchi sp. nov., isolated from soil of rhizosphere of Cynanchum wilfordii.</title>
        <authorList>
            <person name="Lee J.-S."/>
            <person name="Suh M.K."/>
            <person name="Kim J.-S."/>
        </authorList>
    </citation>
    <scope>NUCLEOTIDE SEQUENCE</scope>
    <source>
        <strain evidence="5">KCTC 19276</strain>
    </source>
</reference>
<name>A0A930VM92_9ACTN</name>
<evidence type="ECO:0000313" key="5">
    <source>
        <dbReference type="EMBL" id="MBF4767438.1"/>
    </source>
</evidence>
<dbReference type="PANTHER" id="PTHR16263">
    <property type="entry name" value="TETRATRICOPEPTIDE REPEAT PROTEIN 38"/>
    <property type="match status" value="1"/>
</dbReference>
<protein>
    <recommendedName>
        <fullName evidence="2">Tetratricopeptide repeat protein 38</fullName>
    </recommendedName>
</protein>
<dbReference type="InterPro" id="IPR033891">
    <property type="entry name" value="TTC38"/>
</dbReference>
<dbReference type="Gene3D" id="1.25.40.10">
    <property type="entry name" value="Tetratricopeptide repeat domain"/>
    <property type="match status" value="1"/>
</dbReference>
<evidence type="ECO:0000256" key="3">
    <source>
        <dbReference type="ARBA" id="ARBA00022737"/>
    </source>
</evidence>
<evidence type="ECO:0000256" key="1">
    <source>
        <dbReference type="ARBA" id="ARBA00005857"/>
    </source>
</evidence>
<dbReference type="EMBL" id="JADKPO010000007">
    <property type="protein sequence ID" value="MBF4767438.1"/>
    <property type="molecule type" value="Genomic_DNA"/>
</dbReference>
<evidence type="ECO:0000256" key="4">
    <source>
        <dbReference type="ARBA" id="ARBA00022803"/>
    </source>
</evidence>
<accession>A0A930VM92</accession>
<dbReference type="AlphaFoldDB" id="A0A930VM92"/>
<sequence>MTVTDPWGMPISCTAEVTPTYAAAMRAYHDRRSGDAELLRRVTTEDPRFAVGRATAALWAHLEGHQGRAQTEVEAARTGRQTHEWERSFVRAVDETVERGRWAAMPSWLAHHDAYPGDLMGAMFAAFLLEMSAEPDGAAEGERRIAHTLQVVGDDPMLLGYLAMTAQDRGELEEAHRLATRSLELDPTGFAGGHPTAHVYFESGDHADGLAWLDDWLPTTDQQAMFGGHLVWHAALHHLALGDGDGALARYRGCGGSAAGGRLIDGPSLLWRCQLLGHVAHGTDPESPRVSDLARPFMGGVSFLFLGVHVALALATAGDADGLRELAHNARGFAAPGTAEFLPDLAGGLAAYVEGDHDKAAQALLRFEPHQWHVGGSHAQREVFEDTLIQALIKAGRLAEASARLRARLDRRPSALDTETLAKTVSLPTR</sequence>
<dbReference type="InterPro" id="IPR011990">
    <property type="entry name" value="TPR-like_helical_dom_sf"/>
</dbReference>
<dbReference type="Proteomes" id="UP000660668">
    <property type="component" value="Unassembled WGS sequence"/>
</dbReference>
<comment type="similarity">
    <text evidence="1">Belongs to the TTC38 family.</text>
</comment>
<organism evidence="5 6">
    <name type="scientific">Nocardioides agariphilus</name>
    <dbReference type="NCBI Taxonomy" id="433664"/>
    <lineage>
        <taxon>Bacteria</taxon>
        <taxon>Bacillati</taxon>
        <taxon>Actinomycetota</taxon>
        <taxon>Actinomycetes</taxon>
        <taxon>Propionibacteriales</taxon>
        <taxon>Nocardioidaceae</taxon>
        <taxon>Nocardioides</taxon>
    </lineage>
</organism>
<keyword evidence="6" id="KW-1185">Reference proteome</keyword>
<evidence type="ECO:0000313" key="6">
    <source>
        <dbReference type="Proteomes" id="UP000660668"/>
    </source>
</evidence>
<gene>
    <name evidence="5" type="ORF">ISU10_06620</name>
</gene>
<proteinExistence type="inferred from homology"/>
<comment type="caution">
    <text evidence="5">The sequence shown here is derived from an EMBL/GenBank/DDBJ whole genome shotgun (WGS) entry which is preliminary data.</text>
</comment>
<evidence type="ECO:0000256" key="2">
    <source>
        <dbReference type="ARBA" id="ARBA00019992"/>
    </source>
</evidence>
<keyword evidence="4" id="KW-0802">TPR repeat</keyword>
<dbReference type="PANTHER" id="PTHR16263:SF4">
    <property type="entry name" value="TETRATRICOPEPTIDE REPEAT PROTEIN 38"/>
    <property type="match status" value="1"/>
</dbReference>
<dbReference type="SUPFAM" id="SSF48452">
    <property type="entry name" value="TPR-like"/>
    <property type="match status" value="1"/>
</dbReference>